<organism evidence="1 2">
    <name type="scientific">Gimesia aquarii</name>
    <dbReference type="NCBI Taxonomy" id="2527964"/>
    <lineage>
        <taxon>Bacteria</taxon>
        <taxon>Pseudomonadati</taxon>
        <taxon>Planctomycetota</taxon>
        <taxon>Planctomycetia</taxon>
        <taxon>Planctomycetales</taxon>
        <taxon>Planctomycetaceae</taxon>
        <taxon>Gimesia</taxon>
    </lineage>
</organism>
<reference evidence="1 2" key="1">
    <citation type="submission" date="2019-03" db="EMBL/GenBank/DDBJ databases">
        <title>Deep-cultivation of Planctomycetes and their phenomic and genomic characterization uncovers novel biology.</title>
        <authorList>
            <person name="Wiegand S."/>
            <person name="Jogler M."/>
            <person name="Boedeker C."/>
            <person name="Pinto D."/>
            <person name="Vollmers J."/>
            <person name="Rivas-Marin E."/>
            <person name="Kohn T."/>
            <person name="Peeters S.H."/>
            <person name="Heuer A."/>
            <person name="Rast P."/>
            <person name="Oberbeckmann S."/>
            <person name="Bunk B."/>
            <person name="Jeske O."/>
            <person name="Meyerdierks A."/>
            <person name="Storesund J.E."/>
            <person name="Kallscheuer N."/>
            <person name="Luecker S."/>
            <person name="Lage O.M."/>
            <person name="Pohl T."/>
            <person name="Merkel B.J."/>
            <person name="Hornburger P."/>
            <person name="Mueller R.-W."/>
            <person name="Bruemmer F."/>
            <person name="Labrenz M."/>
            <person name="Spormann A.M."/>
            <person name="Op den Camp H."/>
            <person name="Overmann J."/>
            <person name="Amann R."/>
            <person name="Jetten M.S.M."/>
            <person name="Mascher T."/>
            <person name="Medema M.H."/>
            <person name="Devos D.P."/>
            <person name="Kaster A.-K."/>
            <person name="Ovreas L."/>
            <person name="Rohde M."/>
            <person name="Galperin M.Y."/>
            <person name="Jogler C."/>
        </authorList>
    </citation>
    <scope>NUCLEOTIDE SEQUENCE [LARGE SCALE GENOMIC DNA]</scope>
    <source>
        <strain evidence="1 2">V202</strain>
    </source>
</reference>
<keyword evidence="2" id="KW-1185">Reference proteome</keyword>
<dbReference type="Proteomes" id="UP000318384">
    <property type="component" value="Chromosome"/>
</dbReference>
<protein>
    <submittedName>
        <fullName evidence="1">Uncharacterized protein</fullName>
    </submittedName>
</protein>
<sequence length="62" mass="7019">MVLGKRGGDAFRVAIKNSRVRSKPPGDNKCVRHFYLCYVTIQAGAILKKESLEILKQLENEE</sequence>
<dbReference type="AlphaFoldDB" id="A0A517WTV5"/>
<proteinExistence type="predicted"/>
<gene>
    <name evidence="1" type="ORF">V202x_20850</name>
</gene>
<evidence type="ECO:0000313" key="2">
    <source>
        <dbReference type="Proteomes" id="UP000318384"/>
    </source>
</evidence>
<accession>A0A517WTV5</accession>
<name>A0A517WTV5_9PLAN</name>
<evidence type="ECO:0000313" key="1">
    <source>
        <dbReference type="EMBL" id="QDU08715.1"/>
    </source>
</evidence>
<dbReference type="EMBL" id="CP037422">
    <property type="protein sequence ID" value="QDU08715.1"/>
    <property type="molecule type" value="Genomic_DNA"/>
</dbReference>